<gene>
    <name evidence="2" type="ORF">PILCRDRAFT_9854</name>
</gene>
<protein>
    <recommendedName>
        <fullName evidence="1">CxC5 like cysteine cluster associated with KDZ domain-containing protein</fullName>
    </recommendedName>
</protein>
<reference evidence="3" key="2">
    <citation type="submission" date="2015-01" db="EMBL/GenBank/DDBJ databases">
        <title>Evolutionary Origins and Diversification of the Mycorrhizal Mutualists.</title>
        <authorList>
            <consortium name="DOE Joint Genome Institute"/>
            <consortium name="Mycorrhizal Genomics Consortium"/>
            <person name="Kohler A."/>
            <person name="Kuo A."/>
            <person name="Nagy L.G."/>
            <person name="Floudas D."/>
            <person name="Copeland A."/>
            <person name="Barry K.W."/>
            <person name="Cichocki N."/>
            <person name="Veneault-Fourrey C."/>
            <person name="LaButti K."/>
            <person name="Lindquist E.A."/>
            <person name="Lipzen A."/>
            <person name="Lundell T."/>
            <person name="Morin E."/>
            <person name="Murat C."/>
            <person name="Riley R."/>
            <person name="Ohm R."/>
            <person name="Sun H."/>
            <person name="Tunlid A."/>
            <person name="Henrissat B."/>
            <person name="Grigoriev I.V."/>
            <person name="Hibbett D.S."/>
            <person name="Martin F."/>
        </authorList>
    </citation>
    <scope>NUCLEOTIDE SEQUENCE [LARGE SCALE GENOMIC DNA]</scope>
    <source>
        <strain evidence="3">F 1598</strain>
    </source>
</reference>
<reference evidence="2 3" key="1">
    <citation type="submission" date="2014-04" db="EMBL/GenBank/DDBJ databases">
        <authorList>
            <consortium name="DOE Joint Genome Institute"/>
            <person name="Kuo A."/>
            <person name="Tarkka M."/>
            <person name="Buscot F."/>
            <person name="Kohler A."/>
            <person name="Nagy L.G."/>
            <person name="Floudas D."/>
            <person name="Copeland A."/>
            <person name="Barry K.W."/>
            <person name="Cichocki N."/>
            <person name="Veneault-Fourrey C."/>
            <person name="LaButti K."/>
            <person name="Lindquist E.A."/>
            <person name="Lipzen A."/>
            <person name="Lundell T."/>
            <person name="Morin E."/>
            <person name="Murat C."/>
            <person name="Sun H."/>
            <person name="Tunlid A."/>
            <person name="Henrissat B."/>
            <person name="Grigoriev I.V."/>
            <person name="Hibbett D.S."/>
            <person name="Martin F."/>
            <person name="Nordberg H.P."/>
            <person name="Cantor M.N."/>
            <person name="Hua S.X."/>
        </authorList>
    </citation>
    <scope>NUCLEOTIDE SEQUENCE [LARGE SCALE GENOMIC DNA]</scope>
    <source>
        <strain evidence="2 3">F 1598</strain>
    </source>
</reference>
<organism evidence="2 3">
    <name type="scientific">Piloderma croceum (strain F 1598)</name>
    <dbReference type="NCBI Taxonomy" id="765440"/>
    <lineage>
        <taxon>Eukaryota</taxon>
        <taxon>Fungi</taxon>
        <taxon>Dikarya</taxon>
        <taxon>Basidiomycota</taxon>
        <taxon>Agaricomycotina</taxon>
        <taxon>Agaricomycetes</taxon>
        <taxon>Agaricomycetidae</taxon>
        <taxon>Atheliales</taxon>
        <taxon>Atheliaceae</taxon>
        <taxon>Piloderma</taxon>
    </lineage>
</organism>
<accession>A0A0C3F5I3</accession>
<feature type="domain" description="CxC5 like cysteine cluster associated with KDZ" evidence="1">
    <location>
        <begin position="120"/>
        <end position="239"/>
    </location>
</feature>
<keyword evidence="3" id="KW-1185">Reference proteome</keyword>
<dbReference type="InParanoid" id="A0A0C3F5I3"/>
<dbReference type="AlphaFoldDB" id="A0A0C3F5I3"/>
<sequence>MTATVRDLITVLETFFPNELPLNRALYILLAVATLYPILRLHDHQVQQPHQPRRTGWLKAIGVLLMHAFHPEQLDPYTWTGEGPGQQWADVIHHDIRVLYEFLGLNEENTLSGFTLKPRLLLCTSRLSCIICPEGQTIHTLRKQAKMETVRVLDSSFIWATADLFIAHCPVCKSDYYPDRITYRGEDNERLQMLEYDATYIRISKHGIWAHRKIAVAQENALLRFHTGWSNFADWINDTVTGDNKMTYQQSQHLFIEHFSRRLLVAHRKQDIFSCPAHPSAQLLATAGQ</sequence>
<dbReference type="Proteomes" id="UP000054166">
    <property type="component" value="Unassembled WGS sequence"/>
</dbReference>
<dbReference type="OrthoDB" id="2527272at2759"/>
<evidence type="ECO:0000313" key="3">
    <source>
        <dbReference type="Proteomes" id="UP000054166"/>
    </source>
</evidence>
<name>A0A0C3F5I3_PILCF</name>
<dbReference type="HOGENOM" id="CLU_963494_0_0_1"/>
<dbReference type="InterPro" id="IPR041539">
    <property type="entry name" value="CxC5"/>
</dbReference>
<dbReference type="EMBL" id="KN833006">
    <property type="protein sequence ID" value="KIM79965.1"/>
    <property type="molecule type" value="Genomic_DNA"/>
</dbReference>
<evidence type="ECO:0000313" key="2">
    <source>
        <dbReference type="EMBL" id="KIM79965.1"/>
    </source>
</evidence>
<dbReference type="Pfam" id="PF18718">
    <property type="entry name" value="CxC5"/>
    <property type="match status" value="1"/>
</dbReference>
<evidence type="ECO:0000259" key="1">
    <source>
        <dbReference type="Pfam" id="PF18718"/>
    </source>
</evidence>
<proteinExistence type="predicted"/>